<dbReference type="Proteomes" id="UP000539372">
    <property type="component" value="Unassembled WGS sequence"/>
</dbReference>
<evidence type="ECO:0000256" key="1">
    <source>
        <dbReference type="ARBA" id="ARBA00005525"/>
    </source>
</evidence>
<comment type="function">
    <text evidence="4">Catalyzes the reduction of 1-pyrroline-5-carboxylate (PCA) to L-proline.</text>
</comment>
<gene>
    <name evidence="4" type="primary">proC</name>
    <name evidence="9" type="ORF">HH303_15635</name>
</gene>
<dbReference type="Pfam" id="PF14748">
    <property type="entry name" value="P5CR_dimer"/>
    <property type="match status" value="1"/>
</dbReference>
<evidence type="ECO:0000256" key="4">
    <source>
        <dbReference type="HAMAP-Rule" id="MF_01925"/>
    </source>
</evidence>
<dbReference type="PANTHER" id="PTHR11645:SF0">
    <property type="entry name" value="PYRROLINE-5-CARBOXYLATE REDUCTASE 3"/>
    <property type="match status" value="1"/>
</dbReference>
<evidence type="ECO:0000256" key="3">
    <source>
        <dbReference type="ARBA" id="ARBA00023002"/>
    </source>
</evidence>
<comment type="subcellular location">
    <subcellularLocation>
        <location evidence="4">Cytoplasm</location>
    </subcellularLocation>
</comment>
<name>A0A7Y0E2B9_9PROT</name>
<organism evidence="9 10">
    <name type="scientific">Pacificispira spongiicola</name>
    <dbReference type="NCBI Taxonomy" id="2729598"/>
    <lineage>
        <taxon>Bacteria</taxon>
        <taxon>Pseudomonadati</taxon>
        <taxon>Pseudomonadota</taxon>
        <taxon>Alphaproteobacteria</taxon>
        <taxon>Rhodospirillales</taxon>
        <taxon>Rhodospirillaceae</taxon>
        <taxon>Pacificispira</taxon>
    </lineage>
</organism>
<comment type="catalytic activity">
    <reaction evidence="4">
        <text>L-proline + NADP(+) = (S)-1-pyrroline-5-carboxylate + NADPH + 2 H(+)</text>
        <dbReference type="Rhea" id="RHEA:14109"/>
        <dbReference type="ChEBI" id="CHEBI:15378"/>
        <dbReference type="ChEBI" id="CHEBI:17388"/>
        <dbReference type="ChEBI" id="CHEBI:57783"/>
        <dbReference type="ChEBI" id="CHEBI:58349"/>
        <dbReference type="ChEBI" id="CHEBI:60039"/>
        <dbReference type="EC" id="1.5.1.2"/>
    </reaction>
</comment>
<sequence length="276" mass="28035">MSERLERPLVLVGCGKMGGAMLEGWLSSGIAGGGVVIVDPTGAKAFDGRSGVSVVADGKDLPGDLNPEFVVLAVKPQQMDGLLPDYSRFAGPDCVFLSIAAGKTIDYFESHLGREAVVIRAMPNTPAAIGQGITVACPNAHASSAQSAIAEALLRAVGEAVSVDDESLIDAVTALSGGGPAYTFLLMEVMAKAGVAAGLPDDLAARLALVTVAGAGQLALASDEPPATLRENVTSPGGTTLEALKVLMRDGDGLPDLMVEAIAAATRRSRELGAKE</sequence>
<dbReference type="PIRSF" id="PIRSF000193">
    <property type="entry name" value="Pyrrol-5-carb_rd"/>
    <property type="match status" value="1"/>
</dbReference>
<comment type="pathway">
    <text evidence="4">Amino-acid biosynthesis; L-proline biosynthesis; L-proline from L-glutamate 5-semialdehyde: step 1/1.</text>
</comment>
<keyword evidence="4" id="KW-0963">Cytoplasm</keyword>
<keyword evidence="2 4" id="KW-0521">NADP</keyword>
<accession>A0A7Y0E2B9</accession>
<dbReference type="InterPro" id="IPR000304">
    <property type="entry name" value="Pyrroline-COOH_reductase"/>
</dbReference>
<dbReference type="Gene3D" id="1.10.3730.10">
    <property type="entry name" value="ProC C-terminal domain-like"/>
    <property type="match status" value="1"/>
</dbReference>
<dbReference type="GO" id="GO:0055129">
    <property type="term" value="P:L-proline biosynthetic process"/>
    <property type="evidence" value="ECO:0007669"/>
    <property type="project" value="UniProtKB-UniRule"/>
</dbReference>
<dbReference type="InterPro" id="IPR036291">
    <property type="entry name" value="NAD(P)-bd_dom_sf"/>
</dbReference>
<dbReference type="FunFam" id="1.10.3730.10:FF:000001">
    <property type="entry name" value="Pyrroline-5-carboxylate reductase"/>
    <property type="match status" value="1"/>
</dbReference>
<evidence type="ECO:0000256" key="6">
    <source>
        <dbReference type="PIRSR" id="PIRSR000193-1"/>
    </source>
</evidence>
<protein>
    <recommendedName>
        <fullName evidence="4 5">Pyrroline-5-carboxylate reductase</fullName>
        <shortName evidence="4">P5C reductase</shortName>
        <shortName evidence="4">P5CR</shortName>
        <ecNumber evidence="4 5">1.5.1.2</ecNumber>
    </recommendedName>
    <alternativeName>
        <fullName evidence="4">PCA reductase</fullName>
    </alternativeName>
</protein>
<feature type="binding site" evidence="6">
    <location>
        <begin position="73"/>
        <end position="76"/>
    </location>
    <ligand>
        <name>NADP(+)</name>
        <dbReference type="ChEBI" id="CHEBI:58349"/>
    </ligand>
</feature>
<dbReference type="GO" id="GO:0004735">
    <property type="term" value="F:pyrroline-5-carboxylate reductase activity"/>
    <property type="evidence" value="ECO:0007669"/>
    <property type="project" value="UniProtKB-UniRule"/>
</dbReference>
<evidence type="ECO:0000259" key="7">
    <source>
        <dbReference type="Pfam" id="PF03807"/>
    </source>
</evidence>
<dbReference type="Gene3D" id="3.40.50.720">
    <property type="entry name" value="NAD(P)-binding Rossmann-like Domain"/>
    <property type="match status" value="1"/>
</dbReference>
<dbReference type="InterPro" id="IPR028939">
    <property type="entry name" value="P5C_Rdtase_cat_N"/>
</dbReference>
<dbReference type="NCBIfam" id="TIGR00112">
    <property type="entry name" value="proC"/>
    <property type="match status" value="1"/>
</dbReference>
<dbReference type="AlphaFoldDB" id="A0A7Y0E2B9"/>
<proteinExistence type="inferred from homology"/>
<evidence type="ECO:0000313" key="9">
    <source>
        <dbReference type="EMBL" id="NMM45929.1"/>
    </source>
</evidence>
<keyword evidence="4" id="KW-0028">Amino-acid biosynthesis</keyword>
<dbReference type="InterPro" id="IPR029036">
    <property type="entry name" value="P5CR_dimer"/>
</dbReference>
<keyword evidence="3 4" id="KW-0560">Oxidoreductase</keyword>
<dbReference type="PANTHER" id="PTHR11645">
    <property type="entry name" value="PYRROLINE-5-CARBOXYLATE REDUCTASE"/>
    <property type="match status" value="1"/>
</dbReference>
<feature type="domain" description="Pyrroline-5-carboxylate reductase dimerisation" evidence="8">
    <location>
        <begin position="166"/>
        <end position="272"/>
    </location>
</feature>
<dbReference type="EC" id="1.5.1.2" evidence="4 5"/>
<dbReference type="GO" id="GO:0005737">
    <property type="term" value="C:cytoplasm"/>
    <property type="evidence" value="ECO:0007669"/>
    <property type="project" value="UniProtKB-SubCell"/>
</dbReference>
<dbReference type="UniPathway" id="UPA00098">
    <property type="reaction ID" value="UER00361"/>
</dbReference>
<dbReference type="SUPFAM" id="SSF48179">
    <property type="entry name" value="6-phosphogluconate dehydrogenase C-terminal domain-like"/>
    <property type="match status" value="1"/>
</dbReference>
<dbReference type="Pfam" id="PF03807">
    <property type="entry name" value="F420_oxidored"/>
    <property type="match status" value="1"/>
</dbReference>
<comment type="caution">
    <text evidence="9">The sequence shown here is derived from an EMBL/GenBank/DDBJ whole genome shotgun (WGS) entry which is preliminary data.</text>
</comment>
<evidence type="ECO:0000256" key="2">
    <source>
        <dbReference type="ARBA" id="ARBA00022857"/>
    </source>
</evidence>
<comment type="similarity">
    <text evidence="1 4">Belongs to the pyrroline-5-carboxylate reductase family.</text>
</comment>
<comment type="catalytic activity">
    <reaction evidence="4">
        <text>L-proline + NAD(+) = (S)-1-pyrroline-5-carboxylate + NADH + 2 H(+)</text>
        <dbReference type="Rhea" id="RHEA:14105"/>
        <dbReference type="ChEBI" id="CHEBI:15378"/>
        <dbReference type="ChEBI" id="CHEBI:17388"/>
        <dbReference type="ChEBI" id="CHEBI:57540"/>
        <dbReference type="ChEBI" id="CHEBI:57945"/>
        <dbReference type="ChEBI" id="CHEBI:60039"/>
        <dbReference type="EC" id="1.5.1.2"/>
    </reaction>
</comment>
<dbReference type="EMBL" id="JABBNT010000004">
    <property type="protein sequence ID" value="NMM45929.1"/>
    <property type="molecule type" value="Genomic_DNA"/>
</dbReference>
<dbReference type="SUPFAM" id="SSF51735">
    <property type="entry name" value="NAD(P)-binding Rossmann-fold domains"/>
    <property type="match status" value="1"/>
</dbReference>
<keyword evidence="10" id="KW-1185">Reference proteome</keyword>
<reference evidence="9 10" key="1">
    <citation type="submission" date="2020-04" db="EMBL/GenBank/DDBJ databases">
        <title>Rhodospirillaceae bacterium KN72 isolated from deep sea.</title>
        <authorList>
            <person name="Zhang D.-C."/>
        </authorList>
    </citation>
    <scope>NUCLEOTIDE SEQUENCE [LARGE SCALE GENOMIC DNA]</scope>
    <source>
        <strain evidence="9 10">KN72</strain>
    </source>
</reference>
<evidence type="ECO:0000259" key="8">
    <source>
        <dbReference type="Pfam" id="PF14748"/>
    </source>
</evidence>
<keyword evidence="4" id="KW-0641">Proline biosynthesis</keyword>
<evidence type="ECO:0000313" key="10">
    <source>
        <dbReference type="Proteomes" id="UP000539372"/>
    </source>
</evidence>
<dbReference type="InterPro" id="IPR008927">
    <property type="entry name" value="6-PGluconate_DH-like_C_sf"/>
</dbReference>
<feature type="domain" description="Pyrroline-5-carboxylate reductase catalytic N-terminal" evidence="7">
    <location>
        <begin position="11"/>
        <end position="101"/>
    </location>
</feature>
<dbReference type="RefSeq" id="WP_169626302.1">
    <property type="nucleotide sequence ID" value="NZ_JABBNT010000004.1"/>
</dbReference>
<evidence type="ECO:0000256" key="5">
    <source>
        <dbReference type="NCBIfam" id="TIGR00112"/>
    </source>
</evidence>
<dbReference type="HAMAP" id="MF_01925">
    <property type="entry name" value="P5C_reductase"/>
    <property type="match status" value="1"/>
</dbReference>